<dbReference type="SUPFAM" id="SSF52540">
    <property type="entry name" value="P-loop containing nucleoside triphosphate hydrolases"/>
    <property type="match status" value="1"/>
</dbReference>
<dbReference type="KEGG" id="malk:MalAC0309_1843"/>
<dbReference type="AlphaFoldDB" id="A0A0U4NWU8"/>
<name>A0A0U4NWU8_9MICO</name>
<dbReference type="PANTHER" id="PTHR37807">
    <property type="entry name" value="OS07G0160300 PROTEIN"/>
    <property type="match status" value="1"/>
</dbReference>
<protein>
    <recommendedName>
        <fullName evidence="3">Kinase</fullName>
    </recommendedName>
</protein>
<dbReference type="EMBL" id="AP017315">
    <property type="protein sequence ID" value="BAU32691.1"/>
    <property type="molecule type" value="Genomic_DNA"/>
</dbReference>
<evidence type="ECO:0008006" key="3">
    <source>
        <dbReference type="Google" id="ProtNLM"/>
    </source>
</evidence>
<dbReference type="OrthoDB" id="3819922at2"/>
<accession>A0A0U4NWU8</accession>
<organism evidence="1 2">
    <name type="scientific">Microcella alkaliphila</name>
    <dbReference type="NCBI Taxonomy" id="279828"/>
    <lineage>
        <taxon>Bacteria</taxon>
        <taxon>Bacillati</taxon>
        <taxon>Actinomycetota</taxon>
        <taxon>Actinomycetes</taxon>
        <taxon>Micrococcales</taxon>
        <taxon>Microbacteriaceae</taxon>
        <taxon>Microcella</taxon>
    </lineage>
</organism>
<dbReference type="InterPro" id="IPR027417">
    <property type="entry name" value="P-loop_NTPase"/>
</dbReference>
<gene>
    <name evidence="1" type="ORF">MalAC0309_1843</name>
</gene>
<reference evidence="2" key="1">
    <citation type="submission" date="2015-12" db="EMBL/GenBank/DDBJ databases">
        <authorList>
            <person name="Shamseldin A."/>
            <person name="Moawad H."/>
            <person name="Abd El-Rahim W.M."/>
            <person name="Sadowsky M.J."/>
        </authorList>
    </citation>
    <scope>NUCLEOTIDE SEQUENCE [LARGE SCALE GENOMIC DNA]</scope>
    <source>
        <strain evidence="2">JAM AC0309</strain>
    </source>
</reference>
<evidence type="ECO:0000313" key="1">
    <source>
        <dbReference type="EMBL" id="BAU32691.1"/>
    </source>
</evidence>
<evidence type="ECO:0000313" key="2">
    <source>
        <dbReference type="Proteomes" id="UP000218965"/>
    </source>
</evidence>
<dbReference type="Gene3D" id="3.40.50.300">
    <property type="entry name" value="P-loop containing nucleotide triphosphate hydrolases"/>
    <property type="match status" value="1"/>
</dbReference>
<proteinExistence type="predicted"/>
<dbReference type="Proteomes" id="UP000218965">
    <property type="component" value="Chromosome"/>
</dbReference>
<dbReference type="Pfam" id="PF13671">
    <property type="entry name" value="AAA_33"/>
    <property type="match status" value="1"/>
</dbReference>
<reference evidence="1 2" key="2">
    <citation type="submission" date="2016-01" db="EMBL/GenBank/DDBJ databases">
        <title>Microcella alkaliphila JAM AC0309 whole genome shotgun sequence.</title>
        <authorList>
            <person name="Kurata A."/>
            <person name="Hirose Y."/>
            <person name="Kishimoto N."/>
            <person name="Kobayashi T."/>
        </authorList>
    </citation>
    <scope>NUCLEOTIDE SEQUENCE [LARGE SCALE GENOMIC DNA]</scope>
    <source>
        <strain evidence="1 2">JAM AC0309</strain>
    </source>
</reference>
<sequence length="173" mass="18988">MLVAMAGLPGSGKSAVAEQIAARLSIPVVSVDPLESAILSAGIDAGQPTGLAAYLVAERIAEAVLRSRQSLIVDAVNAVQPAREQWVTLADRYGVEVRFIEVVCSDRDVHRARLEQRRRDLAHIAEPSWYAVEQSLDEYAPWSHLAEQRPRLQLDTVEPLPDLVDRAVAFLRS</sequence>
<dbReference type="PANTHER" id="PTHR37807:SF3">
    <property type="entry name" value="OS07G0160300 PROTEIN"/>
    <property type="match status" value="1"/>
</dbReference>